<sequence>MDGMEGKVEMMNKRRVKSRELFLRFSAFLFTLVSVILIGLNKQSKLIPIKLLANFPPVDVLVTAKWKYQSAFVYHMVATLIACSYAAVSLFVLIANKGGGKRGLASIIVILDLVMVALLFSSSSAAGAIGVLGYTGNSHVQWHKVCNVFGKFCEQAAAAVGLSLFGGLALLLLVAFQALGAHNIPN</sequence>
<proteinExistence type="predicted"/>
<evidence type="ECO:0000313" key="1">
    <source>
        <dbReference type="EMBL" id="KAJ0092968.1"/>
    </source>
</evidence>
<name>A0ACC1B203_9ROSI</name>
<accession>A0ACC1B203</accession>
<dbReference type="EMBL" id="CM047903">
    <property type="protein sequence ID" value="KAJ0092968.1"/>
    <property type="molecule type" value="Genomic_DNA"/>
</dbReference>
<evidence type="ECO:0000313" key="2">
    <source>
        <dbReference type="Proteomes" id="UP001164250"/>
    </source>
</evidence>
<dbReference type="Proteomes" id="UP001164250">
    <property type="component" value="Chromosome 7"/>
</dbReference>
<organism evidence="1 2">
    <name type="scientific">Pistacia atlantica</name>
    <dbReference type="NCBI Taxonomy" id="434234"/>
    <lineage>
        <taxon>Eukaryota</taxon>
        <taxon>Viridiplantae</taxon>
        <taxon>Streptophyta</taxon>
        <taxon>Embryophyta</taxon>
        <taxon>Tracheophyta</taxon>
        <taxon>Spermatophyta</taxon>
        <taxon>Magnoliopsida</taxon>
        <taxon>eudicotyledons</taxon>
        <taxon>Gunneridae</taxon>
        <taxon>Pentapetalae</taxon>
        <taxon>rosids</taxon>
        <taxon>malvids</taxon>
        <taxon>Sapindales</taxon>
        <taxon>Anacardiaceae</taxon>
        <taxon>Pistacia</taxon>
    </lineage>
</organism>
<reference evidence="2" key="1">
    <citation type="journal article" date="2023" name="G3 (Bethesda)">
        <title>Genome assembly and association tests identify interacting loci associated with vigor, precocity, and sex in interspecific pistachio rootstocks.</title>
        <authorList>
            <person name="Palmer W."/>
            <person name="Jacygrad E."/>
            <person name="Sagayaradj S."/>
            <person name="Cavanaugh K."/>
            <person name="Han R."/>
            <person name="Bertier L."/>
            <person name="Beede B."/>
            <person name="Kafkas S."/>
            <person name="Golino D."/>
            <person name="Preece J."/>
            <person name="Michelmore R."/>
        </authorList>
    </citation>
    <scope>NUCLEOTIDE SEQUENCE [LARGE SCALE GENOMIC DNA]</scope>
</reference>
<comment type="caution">
    <text evidence="1">The sequence shown here is derived from an EMBL/GenBank/DDBJ whole genome shotgun (WGS) entry which is preliminary data.</text>
</comment>
<gene>
    <name evidence="1" type="ORF">Patl1_25585</name>
</gene>
<keyword evidence="2" id="KW-1185">Reference proteome</keyword>
<protein>
    <submittedName>
        <fullName evidence="1">Uncharacterized protein</fullName>
    </submittedName>
</protein>